<dbReference type="PATRIC" id="fig|1235990.3.peg.674"/>
<comment type="similarity">
    <text evidence="8">Belongs to the ABC transporter superfamily. Lipoprotein translocase (TC 3.A.1.125) family.</text>
</comment>
<dbReference type="EMBL" id="AP012554">
    <property type="protein sequence ID" value="BAO00648.1"/>
    <property type="molecule type" value="Genomic_DNA"/>
</dbReference>
<keyword evidence="6 8" id="KW-1278">Translocase</keyword>
<evidence type="ECO:0000256" key="3">
    <source>
        <dbReference type="ARBA" id="ARBA00022475"/>
    </source>
</evidence>
<dbReference type="InterPro" id="IPR017871">
    <property type="entry name" value="ABC_transporter-like_CS"/>
</dbReference>
<dbReference type="GO" id="GO:0016887">
    <property type="term" value="F:ATP hydrolysis activity"/>
    <property type="evidence" value="ECO:0007669"/>
    <property type="project" value="InterPro"/>
</dbReference>
<keyword evidence="7 8" id="KW-0472">Membrane</keyword>
<keyword evidence="11" id="KW-1185">Reference proteome</keyword>
<comment type="function">
    <text evidence="8">Part of the ABC transporter complex LolCDE involved in the translocation of mature outer membrane-directed lipoproteins, from the inner membrane to the periplasmic chaperone, LolA. Responsible for the formation of the LolA-lipoprotein complex in an ATP-dependent manner.</text>
</comment>
<comment type="subcellular location">
    <subcellularLocation>
        <location evidence="8">Cell inner membrane</location>
        <topology evidence="8">Peripheral membrane protein</topology>
    </subcellularLocation>
</comment>
<dbReference type="Pfam" id="PF00005">
    <property type="entry name" value="ABC_tran"/>
    <property type="match status" value="1"/>
</dbReference>
<gene>
    <name evidence="8 10" type="primary">lolD</name>
    <name evidence="10" type="ORF">HHS_06780</name>
</gene>
<keyword evidence="5 8" id="KW-0067">ATP-binding</keyword>
<dbReference type="eggNOG" id="COG1136">
    <property type="taxonomic scope" value="Bacteria"/>
</dbReference>
<sequence>MHNTSPVLQCYNLCKSYEEGNIQIKVLNNITFSLQSGEMSAIVGSSGSGKSTLLHILGGLDTPTSGKIIFNGTLLNGLSLSDKAELRNRQLGFVYQFHHLLYDFNVLENVALPLLISKIPKRQVELRSRAMLAEVGLEKRMLSYPSELSGGERQRVSIARALINYPRLVMADEPTGNLDIRTADVIFDLLIKLNKQQNTTFLVVTHDLELAKRLNQQMEMKDGHIKVI</sequence>
<dbReference type="InterPro" id="IPR017911">
    <property type="entry name" value="MacB-like_ATP-bd"/>
</dbReference>
<dbReference type="GO" id="GO:0089705">
    <property type="term" value="P:protein localization to outer membrane"/>
    <property type="evidence" value="ECO:0007669"/>
    <property type="project" value="UniProtKB-ARBA"/>
</dbReference>
<dbReference type="SUPFAM" id="SSF52540">
    <property type="entry name" value="P-loop containing nucleoside triphosphate hydrolases"/>
    <property type="match status" value="1"/>
</dbReference>
<evidence type="ECO:0000256" key="1">
    <source>
        <dbReference type="ARBA" id="ARBA00006526"/>
    </source>
</evidence>
<comment type="subunit">
    <text evidence="8">The complex is composed of two ATP-binding proteins (LolD) and two transmembrane proteins (LolC and LolE).</text>
</comment>
<dbReference type="InterPro" id="IPR011924">
    <property type="entry name" value="LolD_lipo_ATP-bd"/>
</dbReference>
<dbReference type="SMART" id="SM00382">
    <property type="entry name" value="AAA"/>
    <property type="match status" value="1"/>
</dbReference>
<dbReference type="EC" id="7.6.2.-" evidence="8"/>
<dbReference type="FunFam" id="3.40.50.300:FF:000230">
    <property type="entry name" value="Lipoprotein-releasing system ATP-binding protein LolD"/>
    <property type="match status" value="1"/>
</dbReference>
<name>U3U9R1_9GAMM</name>
<dbReference type="Gene3D" id="3.40.50.300">
    <property type="entry name" value="P-loop containing nucleotide triphosphate hydrolases"/>
    <property type="match status" value="1"/>
</dbReference>
<keyword evidence="3 8" id="KW-1003">Cell membrane</keyword>
<comment type="similarity">
    <text evidence="1">Belongs to the ABC transporter superfamily. Drug exporter-2 (TC 3.A.1.117) family.</text>
</comment>
<evidence type="ECO:0000256" key="6">
    <source>
        <dbReference type="ARBA" id="ARBA00022967"/>
    </source>
</evidence>
<dbReference type="NCBIfam" id="TIGR02211">
    <property type="entry name" value="LolD_lipo_ex"/>
    <property type="match status" value="1"/>
</dbReference>
<dbReference type="GO" id="GO:0005886">
    <property type="term" value="C:plasma membrane"/>
    <property type="evidence" value="ECO:0007669"/>
    <property type="project" value="UniProtKB-SubCell"/>
</dbReference>
<dbReference type="Proteomes" id="UP000016900">
    <property type="component" value="Chromosome"/>
</dbReference>
<evidence type="ECO:0000256" key="5">
    <source>
        <dbReference type="ARBA" id="ARBA00022840"/>
    </source>
</evidence>
<dbReference type="PANTHER" id="PTHR42798">
    <property type="entry name" value="LIPOPROTEIN-RELEASING SYSTEM ATP-BINDING PROTEIN LOLD"/>
    <property type="match status" value="1"/>
</dbReference>
<organism evidence="10 11">
    <name type="scientific">Candidatus Pantoea carbekii</name>
    <dbReference type="NCBI Taxonomy" id="1235990"/>
    <lineage>
        <taxon>Bacteria</taxon>
        <taxon>Pseudomonadati</taxon>
        <taxon>Pseudomonadota</taxon>
        <taxon>Gammaproteobacteria</taxon>
        <taxon>Enterobacterales</taxon>
        <taxon>Erwiniaceae</taxon>
        <taxon>Pantoea</taxon>
    </lineage>
</organism>
<dbReference type="STRING" id="1235990.BMSBPS_0308"/>
<dbReference type="InterPro" id="IPR003439">
    <property type="entry name" value="ABC_transporter-like_ATP-bd"/>
</dbReference>
<evidence type="ECO:0000256" key="2">
    <source>
        <dbReference type="ARBA" id="ARBA00022448"/>
    </source>
</evidence>
<keyword evidence="4 8" id="KW-0547">Nucleotide-binding</keyword>
<dbReference type="PROSITE" id="PS00211">
    <property type="entry name" value="ABC_TRANSPORTER_1"/>
    <property type="match status" value="1"/>
</dbReference>
<dbReference type="GO" id="GO:0044874">
    <property type="term" value="P:lipoprotein localization to outer membrane"/>
    <property type="evidence" value="ECO:0007669"/>
    <property type="project" value="UniProtKB-ARBA"/>
</dbReference>
<dbReference type="AlphaFoldDB" id="U3U9R1"/>
<dbReference type="OrthoDB" id="9801477at2"/>
<feature type="domain" description="ABC transporter" evidence="9">
    <location>
        <begin position="8"/>
        <end position="228"/>
    </location>
</feature>
<evidence type="ECO:0000256" key="7">
    <source>
        <dbReference type="ARBA" id="ARBA00023136"/>
    </source>
</evidence>
<dbReference type="InterPro" id="IPR027417">
    <property type="entry name" value="P-loop_NTPase"/>
</dbReference>
<dbReference type="CDD" id="cd03255">
    <property type="entry name" value="ABC_MJ0796_LolCDE_FtsE"/>
    <property type="match status" value="1"/>
</dbReference>
<evidence type="ECO:0000256" key="4">
    <source>
        <dbReference type="ARBA" id="ARBA00022741"/>
    </source>
</evidence>
<dbReference type="KEGG" id="hhs:HHS_06780"/>
<evidence type="ECO:0000313" key="11">
    <source>
        <dbReference type="Proteomes" id="UP000016900"/>
    </source>
</evidence>
<evidence type="ECO:0000313" key="10">
    <source>
        <dbReference type="EMBL" id="BAO00648.1"/>
    </source>
</evidence>
<evidence type="ECO:0000259" key="9">
    <source>
        <dbReference type="PROSITE" id="PS50893"/>
    </source>
</evidence>
<reference evidence="10 11" key="1">
    <citation type="submission" date="2012-10" db="EMBL/GenBank/DDBJ databases">
        <title>Genome sequence of the symbiont of the pentatomidae stink bug Halyomorpha halys.</title>
        <authorList>
            <person name="Kobayashi H."/>
            <person name="Fujii-Muramatsu R."/>
            <person name="Takeishi K."/>
            <person name="Noda H."/>
        </authorList>
    </citation>
    <scope>NUCLEOTIDE SEQUENCE [LARGE SCALE GENOMIC DNA]</scope>
</reference>
<proteinExistence type="inferred from homology"/>
<dbReference type="GO" id="GO:0005524">
    <property type="term" value="F:ATP binding"/>
    <property type="evidence" value="ECO:0007669"/>
    <property type="project" value="UniProtKB-UniRule"/>
</dbReference>
<keyword evidence="2 8" id="KW-0813">Transport</keyword>
<accession>U3U9R1</accession>
<protein>
    <recommendedName>
        <fullName evidence="8">Lipoprotein-releasing system ATP-binding protein LolD</fullName>
        <ecNumber evidence="8">7.6.2.-</ecNumber>
    </recommendedName>
</protein>
<keyword evidence="8" id="KW-0997">Cell inner membrane</keyword>
<evidence type="ECO:0000256" key="8">
    <source>
        <dbReference type="RuleBase" id="RU367068"/>
    </source>
</evidence>
<dbReference type="PROSITE" id="PS50893">
    <property type="entry name" value="ABC_TRANSPORTER_2"/>
    <property type="match status" value="1"/>
</dbReference>
<dbReference type="PANTHER" id="PTHR42798:SF2">
    <property type="entry name" value="ABC TRANSPORTER ATP-BINDING PROTEIN MG467-RELATED"/>
    <property type="match status" value="1"/>
</dbReference>
<dbReference type="InterPro" id="IPR003593">
    <property type="entry name" value="AAA+_ATPase"/>
</dbReference>